<protein>
    <submittedName>
        <fullName evidence="1">Uncharacterized protein</fullName>
    </submittedName>
</protein>
<evidence type="ECO:0000313" key="2">
    <source>
        <dbReference type="Proteomes" id="UP000030016"/>
    </source>
</evidence>
<gene>
    <name evidence="1" type="ORF">Z969_05615</name>
</gene>
<reference evidence="1 2" key="1">
    <citation type="submission" date="2014-01" db="EMBL/GenBank/DDBJ databases">
        <title>Plasmidome dynamics in the species complex Clostridium novyi sensu lato converts strains of independent lineages into distinctly different pathogens.</title>
        <authorList>
            <person name="Skarin H."/>
            <person name="Segerman B."/>
        </authorList>
    </citation>
    <scope>NUCLEOTIDE SEQUENCE [LARGE SCALE GENOMIC DNA]</scope>
    <source>
        <strain evidence="1 2">4570</strain>
    </source>
</reference>
<dbReference type="EMBL" id="JDRX01000009">
    <property type="protein sequence ID" value="KGN02400.1"/>
    <property type="molecule type" value="Genomic_DNA"/>
</dbReference>
<dbReference type="RefSeq" id="WP_039249595.1">
    <property type="nucleotide sequence ID" value="NZ_JDRX01000009.1"/>
</dbReference>
<dbReference type="AlphaFoldDB" id="A0AA88ZSI5"/>
<name>A0AA88ZSI5_CLONO</name>
<comment type="caution">
    <text evidence="1">The sequence shown here is derived from an EMBL/GenBank/DDBJ whole genome shotgun (WGS) entry which is preliminary data.</text>
</comment>
<dbReference type="Proteomes" id="UP000030016">
    <property type="component" value="Unassembled WGS sequence"/>
</dbReference>
<evidence type="ECO:0000313" key="1">
    <source>
        <dbReference type="EMBL" id="KGN02400.1"/>
    </source>
</evidence>
<proteinExistence type="predicted"/>
<sequence length="140" mass="16796">MYIQAQLSCELQQYLEYYTKHVLKNNNPKINRGYIIKKALEQIEEFSVRHNIDMIKLDWEEIFNADIEEIIKVVDTTNIKKMNSTINLKAEVNEKLEELQREFLKIFEVKRYYKSSVIRLILKSAILLNENKKLPIIINY</sequence>
<organism evidence="1 2">
    <name type="scientific">Clostridium novyi A str. 4570</name>
    <dbReference type="NCBI Taxonomy" id="1444290"/>
    <lineage>
        <taxon>Bacteria</taxon>
        <taxon>Bacillati</taxon>
        <taxon>Bacillota</taxon>
        <taxon>Clostridia</taxon>
        <taxon>Eubacteriales</taxon>
        <taxon>Clostridiaceae</taxon>
        <taxon>Clostridium</taxon>
    </lineage>
</organism>
<accession>A0AA88ZSI5</accession>